<keyword evidence="3" id="KW-1185">Reference proteome</keyword>
<comment type="caution">
    <text evidence="2">The sequence shown here is derived from an EMBL/GenBank/DDBJ whole genome shotgun (WGS) entry which is preliminary data.</text>
</comment>
<dbReference type="CDD" id="cd00112">
    <property type="entry name" value="LDLa"/>
    <property type="match status" value="1"/>
</dbReference>
<accession>A0A8S4QG68</accession>
<feature type="non-terminal residue" evidence="2">
    <location>
        <position position="1"/>
    </location>
</feature>
<dbReference type="EMBL" id="CAKXAJ010005624">
    <property type="protein sequence ID" value="CAH2209176.1"/>
    <property type="molecule type" value="Genomic_DNA"/>
</dbReference>
<dbReference type="Proteomes" id="UP000838756">
    <property type="component" value="Unassembled WGS sequence"/>
</dbReference>
<dbReference type="Pfam" id="PF00057">
    <property type="entry name" value="Ldl_recept_a"/>
    <property type="match status" value="1"/>
</dbReference>
<dbReference type="InterPro" id="IPR002172">
    <property type="entry name" value="LDrepeatLR_classA_rpt"/>
</dbReference>
<dbReference type="AlphaFoldDB" id="A0A8S4QG68"/>
<evidence type="ECO:0000256" key="1">
    <source>
        <dbReference type="ARBA" id="ARBA00023157"/>
    </source>
</evidence>
<keyword evidence="1" id="KW-1015">Disulfide bond</keyword>
<name>A0A8S4QG68_9NEOP</name>
<dbReference type="OrthoDB" id="9990982at2759"/>
<evidence type="ECO:0000313" key="3">
    <source>
        <dbReference type="Proteomes" id="UP000838756"/>
    </source>
</evidence>
<evidence type="ECO:0000313" key="2">
    <source>
        <dbReference type="EMBL" id="CAH2209176.1"/>
    </source>
</evidence>
<protein>
    <submittedName>
        <fullName evidence="2">Jg18172 protein</fullName>
    </submittedName>
</protein>
<gene>
    <name evidence="2" type="primary">jg18172</name>
    <name evidence="2" type="ORF">PAEG_LOCUS1576</name>
</gene>
<sequence length="58" mass="6660">NVTCDERQYLQCDGVRCVPRSWLCDGQPGEPRLVATPSANTPRLLLFYRILSMIYLTE</sequence>
<dbReference type="InterPro" id="IPR036055">
    <property type="entry name" value="LDL_receptor-like_sf"/>
</dbReference>
<reference evidence="2" key="1">
    <citation type="submission" date="2022-03" db="EMBL/GenBank/DDBJ databases">
        <authorList>
            <person name="Lindestad O."/>
        </authorList>
    </citation>
    <scope>NUCLEOTIDE SEQUENCE</scope>
</reference>
<dbReference type="Gene3D" id="4.10.400.10">
    <property type="entry name" value="Low-density Lipoprotein Receptor"/>
    <property type="match status" value="1"/>
</dbReference>
<proteinExistence type="predicted"/>
<organism evidence="2 3">
    <name type="scientific">Pararge aegeria aegeria</name>
    <dbReference type="NCBI Taxonomy" id="348720"/>
    <lineage>
        <taxon>Eukaryota</taxon>
        <taxon>Metazoa</taxon>
        <taxon>Ecdysozoa</taxon>
        <taxon>Arthropoda</taxon>
        <taxon>Hexapoda</taxon>
        <taxon>Insecta</taxon>
        <taxon>Pterygota</taxon>
        <taxon>Neoptera</taxon>
        <taxon>Endopterygota</taxon>
        <taxon>Lepidoptera</taxon>
        <taxon>Glossata</taxon>
        <taxon>Ditrysia</taxon>
        <taxon>Papilionoidea</taxon>
        <taxon>Nymphalidae</taxon>
        <taxon>Satyrinae</taxon>
        <taxon>Satyrini</taxon>
        <taxon>Parargina</taxon>
        <taxon>Pararge</taxon>
    </lineage>
</organism>